<accession>A0ABN3QHJ3</accession>
<dbReference type="PIRSF" id="PIRSF017393">
    <property type="entry name" value="MTase_SAV2177"/>
    <property type="match status" value="1"/>
</dbReference>
<dbReference type="CDD" id="cd02440">
    <property type="entry name" value="AdoMet_MTases"/>
    <property type="match status" value="1"/>
</dbReference>
<dbReference type="SUPFAM" id="SSF53335">
    <property type="entry name" value="S-adenosyl-L-methionine-dependent methyltransferases"/>
    <property type="match status" value="1"/>
</dbReference>
<evidence type="ECO:0000313" key="1">
    <source>
        <dbReference type="EMBL" id="GAA2626701.1"/>
    </source>
</evidence>
<keyword evidence="1" id="KW-0808">Transferase</keyword>
<evidence type="ECO:0000313" key="2">
    <source>
        <dbReference type="Proteomes" id="UP001501509"/>
    </source>
</evidence>
<organism evidence="1 2">
    <name type="scientific">Actinomadura fulvescens</name>
    <dbReference type="NCBI Taxonomy" id="46160"/>
    <lineage>
        <taxon>Bacteria</taxon>
        <taxon>Bacillati</taxon>
        <taxon>Actinomycetota</taxon>
        <taxon>Actinomycetes</taxon>
        <taxon>Streptosporangiales</taxon>
        <taxon>Thermomonosporaceae</taxon>
        <taxon>Actinomadura</taxon>
    </lineage>
</organism>
<dbReference type="RefSeq" id="WP_344547209.1">
    <property type="nucleotide sequence ID" value="NZ_BAAATD010000013.1"/>
</dbReference>
<dbReference type="InterPro" id="IPR006764">
    <property type="entry name" value="SAM_dep_MeTrfase_SAV2177_type"/>
</dbReference>
<comment type="caution">
    <text evidence="1">The sequence shown here is derived from an EMBL/GenBank/DDBJ whole genome shotgun (WGS) entry which is preliminary data.</text>
</comment>
<sequence length="289" mass="30763">MPSADSPQQLDLTAATSAGMYNHYLSGKDTTAADRTAADAVMAAAGGWQTQAIAVENFKFAGRAARYGVHHLRIRQALDIGVGRLHGIPHQTVEQRIREAMPDAVVLGCDNDAVVLAGARGLRQPDYDAVFKGDARDPEQIFAHPELTTRFDLTQPVLIVLAAVLHFIPDDHDPAAILRRMRELVAPGSGLVLSHACCTGIPARVVAEITERYRATGGSFTFRSLSDIEQVLTDAGWSLLAPLDDVQSWAPPGETYDGYTGGPIASLRCVGTVAVSRPTPVCSGSGARP</sequence>
<keyword evidence="2" id="KW-1185">Reference proteome</keyword>
<name>A0ABN3QHJ3_9ACTN</name>
<proteinExistence type="predicted"/>
<gene>
    <name evidence="1" type="ORF">GCM10010411_74610</name>
</gene>
<dbReference type="Gene3D" id="3.40.50.150">
    <property type="entry name" value="Vaccinia Virus protein VP39"/>
    <property type="match status" value="1"/>
</dbReference>
<dbReference type="InterPro" id="IPR029063">
    <property type="entry name" value="SAM-dependent_MTases_sf"/>
</dbReference>
<dbReference type="Proteomes" id="UP001501509">
    <property type="component" value="Unassembled WGS sequence"/>
</dbReference>
<dbReference type="GO" id="GO:0032259">
    <property type="term" value="P:methylation"/>
    <property type="evidence" value="ECO:0007669"/>
    <property type="project" value="UniProtKB-KW"/>
</dbReference>
<dbReference type="Pfam" id="PF04672">
    <property type="entry name" value="Methyltransf_19"/>
    <property type="match status" value="1"/>
</dbReference>
<protein>
    <submittedName>
        <fullName evidence="1">SAM-dependent methyltransferase</fullName>
    </submittedName>
</protein>
<dbReference type="GO" id="GO:0008168">
    <property type="term" value="F:methyltransferase activity"/>
    <property type="evidence" value="ECO:0007669"/>
    <property type="project" value="UniProtKB-KW"/>
</dbReference>
<dbReference type="EMBL" id="BAAATD010000013">
    <property type="protein sequence ID" value="GAA2626701.1"/>
    <property type="molecule type" value="Genomic_DNA"/>
</dbReference>
<reference evidence="1 2" key="1">
    <citation type="journal article" date="2019" name="Int. J. Syst. Evol. Microbiol.">
        <title>The Global Catalogue of Microorganisms (GCM) 10K type strain sequencing project: providing services to taxonomists for standard genome sequencing and annotation.</title>
        <authorList>
            <consortium name="The Broad Institute Genomics Platform"/>
            <consortium name="The Broad Institute Genome Sequencing Center for Infectious Disease"/>
            <person name="Wu L."/>
            <person name="Ma J."/>
        </authorList>
    </citation>
    <scope>NUCLEOTIDE SEQUENCE [LARGE SCALE GENOMIC DNA]</scope>
    <source>
        <strain evidence="1 2">JCM 6833</strain>
    </source>
</reference>
<keyword evidence="1" id="KW-0489">Methyltransferase</keyword>